<dbReference type="Pfam" id="PF08501">
    <property type="entry name" value="Shikimate_dh_N"/>
    <property type="match status" value="1"/>
</dbReference>
<feature type="binding site" evidence="8">
    <location>
        <position position="110"/>
    </location>
    <ligand>
        <name>shikimate</name>
        <dbReference type="ChEBI" id="CHEBI:36208"/>
    </ligand>
</feature>
<reference evidence="12" key="1">
    <citation type="journal article" date="2019" name="Int. J. Syst. Evol. Microbiol.">
        <title>The Global Catalogue of Microorganisms (GCM) 10K type strain sequencing project: providing services to taxonomists for standard genome sequencing and annotation.</title>
        <authorList>
            <consortium name="The Broad Institute Genomics Platform"/>
            <consortium name="The Broad Institute Genome Sequencing Center for Infectious Disease"/>
            <person name="Wu L."/>
            <person name="Ma J."/>
        </authorList>
    </citation>
    <scope>NUCLEOTIDE SEQUENCE [LARGE SCALE GENOMIC DNA]</scope>
    <source>
        <strain evidence="12">KCTC 42964</strain>
    </source>
</reference>
<organism evidence="11 12">
    <name type="scientific">Marinibaculum pumilum</name>
    <dbReference type="NCBI Taxonomy" id="1766165"/>
    <lineage>
        <taxon>Bacteria</taxon>
        <taxon>Pseudomonadati</taxon>
        <taxon>Pseudomonadota</taxon>
        <taxon>Alphaproteobacteria</taxon>
        <taxon>Rhodospirillales</taxon>
        <taxon>Rhodospirillaceae</taxon>
        <taxon>Marinibaculum</taxon>
    </lineage>
</organism>
<keyword evidence="6 8" id="KW-0057">Aromatic amino acid biosynthesis</keyword>
<dbReference type="SUPFAM" id="SSF53223">
    <property type="entry name" value="Aminoacid dehydrogenase-like, N-terminal domain"/>
    <property type="match status" value="1"/>
</dbReference>
<feature type="binding site" evidence="8">
    <location>
        <position position="69"/>
    </location>
    <ligand>
        <name>shikimate</name>
        <dbReference type="ChEBI" id="CHEBI:36208"/>
    </ligand>
</feature>
<feature type="binding site" evidence="8">
    <location>
        <begin position="22"/>
        <end position="24"/>
    </location>
    <ligand>
        <name>shikimate</name>
        <dbReference type="ChEBI" id="CHEBI:36208"/>
    </ligand>
</feature>
<evidence type="ECO:0000256" key="8">
    <source>
        <dbReference type="HAMAP-Rule" id="MF_00222"/>
    </source>
</evidence>
<keyword evidence="12" id="KW-1185">Reference proteome</keyword>
<evidence type="ECO:0000256" key="6">
    <source>
        <dbReference type="ARBA" id="ARBA00023141"/>
    </source>
</evidence>
<evidence type="ECO:0000259" key="10">
    <source>
        <dbReference type="Pfam" id="PF08501"/>
    </source>
</evidence>
<accession>A0ABV7KVM4</accession>
<evidence type="ECO:0000256" key="3">
    <source>
        <dbReference type="ARBA" id="ARBA00022605"/>
    </source>
</evidence>
<dbReference type="Proteomes" id="UP001595528">
    <property type="component" value="Unassembled WGS sequence"/>
</dbReference>
<feature type="binding site" evidence="8">
    <location>
        <position position="253"/>
    </location>
    <ligand>
        <name>NADP(+)</name>
        <dbReference type="ChEBI" id="CHEBI:58349"/>
    </ligand>
</feature>
<proteinExistence type="inferred from homology"/>
<feature type="binding site" evidence="8">
    <location>
        <position position="230"/>
    </location>
    <ligand>
        <name>NADP(+)</name>
        <dbReference type="ChEBI" id="CHEBI:58349"/>
    </ligand>
</feature>
<evidence type="ECO:0000256" key="1">
    <source>
        <dbReference type="ARBA" id="ARBA00004871"/>
    </source>
</evidence>
<comment type="catalytic activity">
    <reaction evidence="7 8">
        <text>shikimate + NADP(+) = 3-dehydroshikimate + NADPH + H(+)</text>
        <dbReference type="Rhea" id="RHEA:17737"/>
        <dbReference type="ChEBI" id="CHEBI:15378"/>
        <dbReference type="ChEBI" id="CHEBI:16630"/>
        <dbReference type="ChEBI" id="CHEBI:36208"/>
        <dbReference type="ChEBI" id="CHEBI:57783"/>
        <dbReference type="ChEBI" id="CHEBI:58349"/>
        <dbReference type="EC" id="1.1.1.25"/>
    </reaction>
</comment>
<dbReference type="HAMAP" id="MF_00222">
    <property type="entry name" value="Shikimate_DH_AroE"/>
    <property type="match status" value="1"/>
</dbReference>
<dbReference type="CDD" id="cd01065">
    <property type="entry name" value="NAD_bind_Shikimate_DH"/>
    <property type="match status" value="1"/>
</dbReference>
<evidence type="ECO:0000259" key="9">
    <source>
        <dbReference type="Pfam" id="PF01488"/>
    </source>
</evidence>
<keyword evidence="4 8" id="KW-0521">NADP</keyword>
<dbReference type="InterPro" id="IPR013708">
    <property type="entry name" value="Shikimate_DH-bd_N"/>
</dbReference>
<keyword evidence="3 8" id="KW-0028">Amino-acid biosynthesis</keyword>
<gene>
    <name evidence="8" type="primary">aroE</name>
    <name evidence="11" type="ORF">ACFOGJ_02440</name>
</gene>
<dbReference type="EMBL" id="JBHRTR010000007">
    <property type="protein sequence ID" value="MFC3226067.1"/>
    <property type="molecule type" value="Genomic_DNA"/>
</dbReference>
<feature type="binding site" evidence="8">
    <location>
        <position position="85"/>
    </location>
    <ligand>
        <name>NADP(+)</name>
        <dbReference type="ChEBI" id="CHEBI:58349"/>
    </ligand>
</feature>
<dbReference type="NCBIfam" id="NF001312">
    <property type="entry name" value="PRK00258.1-4"/>
    <property type="match status" value="1"/>
</dbReference>
<comment type="similarity">
    <text evidence="8">Belongs to the shikimate dehydrogenase family.</text>
</comment>
<keyword evidence="5 8" id="KW-0560">Oxidoreductase</keyword>
<dbReference type="Pfam" id="PF01488">
    <property type="entry name" value="Shikimate_DH"/>
    <property type="match status" value="1"/>
</dbReference>
<feature type="binding site" evidence="8">
    <location>
        <position position="232"/>
    </location>
    <ligand>
        <name>shikimate</name>
        <dbReference type="ChEBI" id="CHEBI:36208"/>
    </ligand>
</feature>
<evidence type="ECO:0000256" key="4">
    <source>
        <dbReference type="ARBA" id="ARBA00022857"/>
    </source>
</evidence>
<name>A0ABV7KVM4_9PROT</name>
<feature type="binding site" evidence="8">
    <location>
        <begin position="136"/>
        <end position="140"/>
    </location>
    <ligand>
        <name>NADP(+)</name>
        <dbReference type="ChEBI" id="CHEBI:58349"/>
    </ligand>
</feature>
<dbReference type="InterPro" id="IPR036291">
    <property type="entry name" value="NAD(P)-bd_dom_sf"/>
</dbReference>
<dbReference type="Gene3D" id="3.40.50.10860">
    <property type="entry name" value="Leucine Dehydrogenase, chain A, domain 1"/>
    <property type="match status" value="1"/>
</dbReference>
<dbReference type="EC" id="1.1.1.25" evidence="2 8"/>
<dbReference type="InterPro" id="IPR046346">
    <property type="entry name" value="Aminoacid_DH-like_N_sf"/>
</dbReference>
<dbReference type="PANTHER" id="PTHR21089">
    <property type="entry name" value="SHIKIMATE DEHYDROGENASE"/>
    <property type="match status" value="1"/>
</dbReference>
<protein>
    <recommendedName>
        <fullName evidence="2 8">Shikimate dehydrogenase (NADP(+))</fullName>
        <shortName evidence="8">SDH</shortName>
        <ecNumber evidence="2 8">1.1.1.25</ecNumber>
    </recommendedName>
</protein>
<dbReference type="NCBIfam" id="TIGR00507">
    <property type="entry name" value="aroE"/>
    <property type="match status" value="1"/>
</dbReference>
<evidence type="ECO:0000256" key="5">
    <source>
        <dbReference type="ARBA" id="ARBA00023002"/>
    </source>
</evidence>
<dbReference type="GO" id="GO:0004764">
    <property type="term" value="F:shikimate 3-dehydrogenase (NADP+) activity"/>
    <property type="evidence" value="ECO:0007669"/>
    <property type="project" value="UniProtKB-EC"/>
</dbReference>
<evidence type="ECO:0000256" key="2">
    <source>
        <dbReference type="ARBA" id="ARBA00012962"/>
    </source>
</evidence>
<evidence type="ECO:0000313" key="12">
    <source>
        <dbReference type="Proteomes" id="UP001595528"/>
    </source>
</evidence>
<dbReference type="RefSeq" id="WP_379897833.1">
    <property type="nucleotide sequence ID" value="NZ_JBHRTR010000007.1"/>
</dbReference>
<comment type="pathway">
    <text evidence="1 8">Metabolic intermediate biosynthesis; chorismate biosynthesis; chorismate from D-erythrose 4-phosphate and phosphoenolpyruvate: step 4/7.</text>
</comment>
<dbReference type="PANTHER" id="PTHR21089:SF1">
    <property type="entry name" value="BIFUNCTIONAL 3-DEHYDROQUINATE DEHYDRATASE_SHIKIMATE DEHYDROGENASE, CHLOROPLASTIC"/>
    <property type="match status" value="1"/>
</dbReference>
<evidence type="ECO:0000313" key="11">
    <source>
        <dbReference type="EMBL" id="MFC3226067.1"/>
    </source>
</evidence>
<dbReference type="InterPro" id="IPR011342">
    <property type="entry name" value="Shikimate_DH"/>
</dbReference>
<feature type="binding site" evidence="8">
    <location>
        <position position="260"/>
    </location>
    <ligand>
        <name>shikimate</name>
        <dbReference type="ChEBI" id="CHEBI:36208"/>
    </ligand>
</feature>
<dbReference type="InterPro" id="IPR006151">
    <property type="entry name" value="Shikm_DH/Glu-tRNA_Rdtase"/>
</dbReference>
<dbReference type="InterPro" id="IPR022893">
    <property type="entry name" value="Shikimate_DH_fam"/>
</dbReference>
<sequence length="290" mass="30137">MSAADSGPVARAGVIGWPVDHSLSPVMHRHWLSVHGIDGRYDRIPVPPDALPAAFDRVRTGELRGFNVTLPHKLAAPALVDIVSDRARRAGSVNTVVRRSDGSLEGDSTDGYGFLESVREIRPDYRPAARPVCLLGAGGAARSIAAVLLDAGCPEVRIVNRSPDRAAALHDHLGDGIRLHDLDAATVAAAGCGLLVNTTSLGMKGQPPMDPALQGALLAPADDTVLVADIVYTPLATALLQAAAARGLATVDGLGMLLHQGRPGFAAWFGVAPAVTAALRQAMLDHLRAG</sequence>
<dbReference type="Gene3D" id="3.40.50.720">
    <property type="entry name" value="NAD(P)-binding Rossmann-like Domain"/>
    <property type="match status" value="1"/>
</dbReference>
<feature type="domain" description="Shikimate dehydrogenase substrate binding N-terminal" evidence="10">
    <location>
        <begin position="14"/>
        <end position="96"/>
    </location>
</feature>
<dbReference type="SUPFAM" id="SSF51735">
    <property type="entry name" value="NAD(P)-binding Rossmann-fold domains"/>
    <property type="match status" value="1"/>
</dbReference>
<feature type="active site" description="Proton acceptor" evidence="8">
    <location>
        <position position="73"/>
    </location>
</feature>
<comment type="subunit">
    <text evidence="8">Homodimer.</text>
</comment>
<evidence type="ECO:0000256" key="7">
    <source>
        <dbReference type="ARBA" id="ARBA00049442"/>
    </source>
</evidence>
<comment type="caution">
    <text evidence="11">The sequence shown here is derived from an EMBL/GenBank/DDBJ whole genome shotgun (WGS) entry which is preliminary data.</text>
</comment>
<feature type="domain" description="Quinate/shikimate 5-dehydrogenase/glutamyl-tRNA reductase" evidence="9">
    <location>
        <begin position="130"/>
        <end position="192"/>
    </location>
</feature>
<feature type="binding site" evidence="8">
    <location>
        <position position="94"/>
    </location>
    <ligand>
        <name>shikimate</name>
        <dbReference type="ChEBI" id="CHEBI:36208"/>
    </ligand>
</feature>
<comment type="caution">
    <text evidence="8">Lacks conserved residue(s) required for the propagation of feature annotation.</text>
</comment>
<comment type="function">
    <text evidence="8">Involved in the biosynthesis of the chorismate, which leads to the biosynthesis of aromatic amino acids. Catalyzes the reversible NADPH linked reduction of 3-dehydroshikimate (DHSA) to yield shikimate (SA).</text>
</comment>